<dbReference type="STRING" id="28117.BHV66_05345"/>
<evidence type="ECO:0000256" key="4">
    <source>
        <dbReference type="ARBA" id="ARBA00022729"/>
    </source>
</evidence>
<dbReference type="GeneID" id="73802610"/>
<dbReference type="InterPro" id="IPR019500">
    <property type="entry name" value="Pep_S46"/>
</dbReference>
<dbReference type="Gene3D" id="2.40.10.10">
    <property type="entry name" value="Trypsin-like serine proteases"/>
    <property type="match status" value="1"/>
</dbReference>
<feature type="signal peptide" evidence="7">
    <location>
        <begin position="1"/>
        <end position="19"/>
    </location>
</feature>
<evidence type="ECO:0000256" key="8">
    <source>
        <dbReference type="SAM" id="MobiDB-lite"/>
    </source>
</evidence>
<accession>A0A1Q6F6R2</accession>
<evidence type="ECO:0000256" key="5">
    <source>
        <dbReference type="ARBA" id="ARBA00022801"/>
    </source>
</evidence>
<dbReference type="GO" id="GO:0070009">
    <property type="term" value="F:serine-type aminopeptidase activity"/>
    <property type="evidence" value="ECO:0007669"/>
    <property type="project" value="UniProtKB-UniRule"/>
</dbReference>
<evidence type="ECO:0000256" key="6">
    <source>
        <dbReference type="ARBA" id="ARBA00022825"/>
    </source>
</evidence>
<keyword evidence="4 7" id="KW-0732">Signal</keyword>
<dbReference type="GO" id="GO:0043171">
    <property type="term" value="P:peptide catabolic process"/>
    <property type="evidence" value="ECO:0007669"/>
    <property type="project" value="UniProtKB-UniRule"/>
</dbReference>
<proteinExistence type="inferred from homology"/>
<evidence type="ECO:0000313" key="10">
    <source>
        <dbReference type="Proteomes" id="UP000187417"/>
    </source>
</evidence>
<reference evidence="9 10" key="1">
    <citation type="journal article" date="2016" name="Nat. Biotechnol.">
        <title>Measurement of bacterial replication rates in microbial communities.</title>
        <authorList>
            <person name="Brown C.T."/>
            <person name="Olm M.R."/>
            <person name="Thomas B.C."/>
            <person name="Banfield J.F."/>
        </authorList>
    </citation>
    <scope>NUCLEOTIDE SEQUENCE [LARGE SCALE GENOMIC DNA]</scope>
    <source>
        <strain evidence="9">CAG:67_53_122</strain>
    </source>
</reference>
<dbReference type="GO" id="GO:0008239">
    <property type="term" value="F:dipeptidyl-peptidase activity"/>
    <property type="evidence" value="ECO:0007669"/>
    <property type="project" value="UniProtKB-UniRule"/>
</dbReference>
<dbReference type="EC" id="3.4.14.-" evidence="7"/>
<evidence type="ECO:0000256" key="1">
    <source>
        <dbReference type="ARBA" id="ARBA00010491"/>
    </source>
</evidence>
<feature type="region of interest" description="Disordered" evidence="8">
    <location>
        <begin position="716"/>
        <end position="737"/>
    </location>
</feature>
<keyword evidence="6 7" id="KW-0720">Serine protease</keyword>
<dbReference type="PANTHER" id="PTHR38469">
    <property type="entry name" value="PERIPLASMIC PEPTIDASE SUBFAMILY S1B"/>
    <property type="match status" value="1"/>
</dbReference>
<dbReference type="InterPro" id="IPR009003">
    <property type="entry name" value="Peptidase_S1_PA"/>
</dbReference>
<evidence type="ECO:0000256" key="7">
    <source>
        <dbReference type="RuleBase" id="RU366067"/>
    </source>
</evidence>
<dbReference type="GO" id="GO:0006508">
    <property type="term" value="P:proteolysis"/>
    <property type="evidence" value="ECO:0007669"/>
    <property type="project" value="UniProtKB-KW"/>
</dbReference>
<sequence>MKKLILCLAAAVVSLTAAADEGMWLLPYLQKMNIGDMKAKGCQLTAEDIYSVNHGSLKDAIVIFGNGCTGEVVSPEGLVFTNHHCGYGSIQALSSVEHDYLKDGFWAMSNEEELPAPGLTVTFIRRIIDVTPEVLGNIPSIAKGEERSEMEDKNIEALYEKLRAENPGMTINIQPFFGGNQYFAFVMEVYRDIRLVGTPPTSIGKFGGETDNWMWPRHTGDFSIFRIYAGKDNRPAEYSEENVPYKAEEFLKVSLDGYKADDFTMIMGFPGSTERYMTSYEIDEMFQVSGPQRIDIRGARQDILKEDMAASDKVRIQYASKYANSSNYWKNTIGMLRGLKKLDVKALKEAQEAEFQAWAEQNTLPEEGFVDALGMIREAVNDNMAYTGPLQYLSEAMVRSVEIMTPALVANRMLTAEEVSDEAKAQAKEYYANFYKDYNLPTDRKVARKMLSMVKENVKDLPTVFAEVIDAQFGGDIDAYVDYLYDNSVFTDEAKASAATSEQIKNDPAVVLATSVLNKMKELREKAVPNLQKYADGHRLYVAGLMRMQPDKAWYSDANFTIRLTYGQVLPYEPADGVVYDYYTTLKGVMEKEDSSNPEFVVPAKLKELYEAKDFGPYANCKGELPVAFLANCDITGGNSGSPMMNSRGELIGLAFDGNWEAMSGDIAFEPDVQRTIGVDVRYVLFVIDKFAGADWLLDEMTLVKSDCTKACDQKDVKKKETKASKKNAKKADKKRK</sequence>
<organism evidence="9 10">
    <name type="scientific">Alistipes putredinis</name>
    <dbReference type="NCBI Taxonomy" id="28117"/>
    <lineage>
        <taxon>Bacteria</taxon>
        <taxon>Pseudomonadati</taxon>
        <taxon>Bacteroidota</taxon>
        <taxon>Bacteroidia</taxon>
        <taxon>Bacteroidales</taxon>
        <taxon>Rikenellaceae</taxon>
        <taxon>Alistipes</taxon>
    </lineage>
</organism>
<keyword evidence="5 7" id="KW-0378">Hydrolase</keyword>
<feature type="chain" id="PRO_5023073952" description="Dipeptidyl-peptidase" evidence="7">
    <location>
        <begin position="20"/>
        <end position="737"/>
    </location>
</feature>
<keyword evidence="2 7" id="KW-0031">Aminopeptidase</keyword>
<comment type="similarity">
    <text evidence="1 7">Belongs to the peptidase S46 family.</text>
</comment>
<dbReference type="Proteomes" id="UP000187417">
    <property type="component" value="Unassembled WGS sequence"/>
</dbReference>
<dbReference type="AlphaFoldDB" id="A0A1Q6F6R2"/>
<comment type="caution">
    <text evidence="9">The sequence shown here is derived from an EMBL/GenBank/DDBJ whole genome shotgun (WGS) entry which is preliminary data.</text>
</comment>
<keyword evidence="3 7" id="KW-0645">Protease</keyword>
<feature type="compositionally biased region" description="Basic residues" evidence="8">
    <location>
        <begin position="725"/>
        <end position="737"/>
    </location>
</feature>
<dbReference type="PANTHER" id="PTHR38469:SF1">
    <property type="entry name" value="PERIPLASMIC PEPTIDASE SUBFAMILY S1B"/>
    <property type="match status" value="1"/>
</dbReference>
<gene>
    <name evidence="9" type="ORF">BHV66_05345</name>
</gene>
<protein>
    <recommendedName>
        <fullName evidence="7">Dipeptidyl-peptidase</fullName>
        <ecNumber evidence="7">3.4.14.-</ecNumber>
    </recommendedName>
</protein>
<evidence type="ECO:0000256" key="2">
    <source>
        <dbReference type="ARBA" id="ARBA00022438"/>
    </source>
</evidence>
<dbReference type="EMBL" id="MNQH01000026">
    <property type="protein sequence ID" value="OKY94589.1"/>
    <property type="molecule type" value="Genomic_DNA"/>
</dbReference>
<evidence type="ECO:0000256" key="3">
    <source>
        <dbReference type="ARBA" id="ARBA00022670"/>
    </source>
</evidence>
<dbReference type="SUPFAM" id="SSF50494">
    <property type="entry name" value="Trypsin-like serine proteases"/>
    <property type="match status" value="1"/>
</dbReference>
<dbReference type="Pfam" id="PF10459">
    <property type="entry name" value="Peptidase_S46"/>
    <property type="match status" value="1"/>
</dbReference>
<evidence type="ECO:0000313" key="9">
    <source>
        <dbReference type="EMBL" id="OKY94589.1"/>
    </source>
</evidence>
<name>A0A1Q6F6R2_9BACT</name>
<dbReference type="RefSeq" id="WP_004328156.1">
    <property type="nucleotide sequence ID" value="NZ_BAAFKT010000017.1"/>
</dbReference>
<dbReference type="InterPro" id="IPR043504">
    <property type="entry name" value="Peptidase_S1_PA_chymotrypsin"/>
</dbReference>
<comment type="function">
    <text evidence="7">Catalyzes the removal of dipeptides from the N-terminus of oligopeptides.</text>
</comment>